<organism evidence="2 3">
    <name type="scientific">Vagococcus intermedius</name>
    <dbReference type="NCBI Taxonomy" id="2991418"/>
    <lineage>
        <taxon>Bacteria</taxon>
        <taxon>Bacillati</taxon>
        <taxon>Bacillota</taxon>
        <taxon>Bacilli</taxon>
        <taxon>Lactobacillales</taxon>
        <taxon>Enterococcaceae</taxon>
        <taxon>Vagococcus</taxon>
    </lineage>
</organism>
<evidence type="ECO:0000313" key="2">
    <source>
        <dbReference type="EMBL" id="WEG73609.1"/>
    </source>
</evidence>
<dbReference type="EMBL" id="CP110232">
    <property type="protein sequence ID" value="WEG73609.1"/>
    <property type="molecule type" value="Genomic_DNA"/>
</dbReference>
<accession>A0AAF0CVH5</accession>
<gene>
    <name evidence="2" type="ORF">OL234_01505</name>
</gene>
<reference evidence="2" key="1">
    <citation type="submission" date="2022-10" db="EMBL/GenBank/DDBJ databases">
        <title>Vagococcus sp. isolated from poultry meat.</title>
        <authorList>
            <person name="Johansson P."/>
            <person name="Bjorkroth J."/>
        </authorList>
    </citation>
    <scope>NUCLEOTIDE SEQUENCE</scope>
    <source>
        <strain evidence="2">STAA11</strain>
    </source>
</reference>
<evidence type="ECO:0000259" key="1">
    <source>
        <dbReference type="Pfam" id="PF05043"/>
    </source>
</evidence>
<proteinExistence type="predicted"/>
<feature type="domain" description="Mga helix-turn-helix" evidence="1">
    <location>
        <begin position="85"/>
        <end position="164"/>
    </location>
</feature>
<dbReference type="AlphaFoldDB" id="A0AAF0CVH5"/>
<keyword evidence="3" id="KW-1185">Reference proteome</keyword>
<dbReference type="KEGG" id="vie:OL234_01505"/>
<evidence type="ECO:0000313" key="3">
    <source>
        <dbReference type="Proteomes" id="UP001179647"/>
    </source>
</evidence>
<dbReference type="Proteomes" id="UP001179647">
    <property type="component" value="Chromosome"/>
</dbReference>
<dbReference type="InterPro" id="IPR007737">
    <property type="entry name" value="Mga_HTH"/>
</dbReference>
<dbReference type="RefSeq" id="WP_275469409.1">
    <property type="nucleotide sequence ID" value="NZ_CP110232.1"/>
</dbReference>
<sequence>MLDLLIKKNEYNQLLILGSALSNYTVSKKTLESSLNLTHVTLSRYLRNINADLREIYPQQKSVLKVSGDRFIFTQTDDQPDYDVFHQLLQQFLKGSTIFQTLKSLLLKNIQKTDLLIEELNISQSYFNKIVKEINRYFETCQVQIIQRNKHIFFVGKETHILYLEYLTRQYINKFTKLPCECTHYFPELIEVIRDHNISDLNDIQLNRVKELHHIFKKRSEKLSQITLDDPELKEILLLIVQENDLLTDDIDFSDFSNDTRLFANLLARFSSSQLEDTHMKSHIGKKLSQSPTILTKDCLAFIDIISAQFSTSLDKTADRYFEFVYMAHLHFIYIRLFGTDFKKQFTLKHADIFQTTCKNQDIYYQLMTSLEDQALFNTLHPLNQEMILKNNSLFVDASYTAIRTYLKTSVTISFDFIYRLSFEFFIQQQLREIFTESSVIFTYNSELADIVVTDHLVPVKKNSKLFPFIDTNSEKSLEKLLALITTVYSKKTLSKNIDY</sequence>
<protein>
    <submittedName>
        <fullName evidence="2">Helix-turn-helix domain-containing protein</fullName>
    </submittedName>
</protein>
<dbReference type="Pfam" id="PF05043">
    <property type="entry name" value="Mga"/>
    <property type="match status" value="1"/>
</dbReference>
<name>A0AAF0CVH5_9ENTE</name>